<gene>
    <name evidence="11" type="primary">fni</name>
    <name evidence="13" type="ORF">FD09_GL001204</name>
</gene>
<evidence type="ECO:0000256" key="8">
    <source>
        <dbReference type="ARBA" id="ARBA00023229"/>
    </source>
</evidence>
<feature type="binding site" evidence="11">
    <location>
        <position position="160"/>
    </location>
    <ligand>
        <name>substrate</name>
    </ligand>
</feature>
<dbReference type="Proteomes" id="UP000051330">
    <property type="component" value="Unassembled WGS sequence"/>
</dbReference>
<evidence type="ECO:0000256" key="6">
    <source>
        <dbReference type="ARBA" id="ARBA00022842"/>
    </source>
</evidence>
<feature type="binding site" evidence="11">
    <location>
        <begin position="16"/>
        <end position="17"/>
    </location>
    <ligand>
        <name>substrate</name>
    </ligand>
</feature>
<keyword evidence="8 11" id="KW-0414">Isoprene biosynthesis</keyword>
<keyword evidence="7 11" id="KW-0521">NADP</keyword>
<evidence type="ECO:0000256" key="5">
    <source>
        <dbReference type="ARBA" id="ARBA00022723"/>
    </source>
</evidence>
<dbReference type="PANTHER" id="PTHR43665:SF1">
    <property type="entry name" value="ISOPENTENYL-DIPHOSPHATE DELTA-ISOMERASE"/>
    <property type="match status" value="1"/>
</dbReference>
<dbReference type="InterPro" id="IPR013785">
    <property type="entry name" value="Aldolase_TIM"/>
</dbReference>
<dbReference type="AlphaFoldDB" id="A0A0R1N228"/>
<feature type="binding site" evidence="11">
    <location>
        <position position="101"/>
    </location>
    <ligand>
        <name>FMN</name>
        <dbReference type="ChEBI" id="CHEBI:58210"/>
    </ligand>
</feature>
<dbReference type="RefSeq" id="WP_057817901.1">
    <property type="nucleotide sequence ID" value="NZ_AZEC01000002.1"/>
</dbReference>
<dbReference type="GO" id="GO:0008299">
    <property type="term" value="P:isoprenoid biosynthetic process"/>
    <property type="evidence" value="ECO:0007669"/>
    <property type="project" value="UniProtKB-UniRule"/>
</dbReference>
<comment type="caution">
    <text evidence="13">The sequence shown here is derived from an EMBL/GenBank/DDBJ whole genome shotgun (WGS) entry which is preliminary data.</text>
</comment>
<evidence type="ECO:0000256" key="4">
    <source>
        <dbReference type="ARBA" id="ARBA00022643"/>
    </source>
</evidence>
<dbReference type="EMBL" id="AZEC01000002">
    <property type="protein sequence ID" value="KRL14044.1"/>
    <property type="molecule type" value="Genomic_DNA"/>
</dbReference>
<protein>
    <recommendedName>
        <fullName evidence="11">Isopentenyl-diphosphate delta-isomerase</fullName>
        <shortName evidence="11">IPP isomerase</shortName>
        <ecNumber evidence="11">5.3.3.2</ecNumber>
    </recommendedName>
    <alternativeName>
        <fullName evidence="11">Isopentenyl diphosphate:dimethylallyl diphosphate isomerase</fullName>
    </alternativeName>
    <alternativeName>
        <fullName evidence="11">Isopentenyl pyrophosphate isomerase</fullName>
    </alternativeName>
    <alternativeName>
        <fullName evidence="11">Type 2 isopentenyl diphosphate isomerase</fullName>
        <shortName evidence="11">IDI-2</shortName>
    </alternativeName>
</protein>
<dbReference type="PATRIC" id="fig|1423792.3.peg.1224"/>
<evidence type="ECO:0000313" key="13">
    <source>
        <dbReference type="EMBL" id="KRL14044.1"/>
    </source>
</evidence>
<dbReference type="HAMAP" id="MF_00354">
    <property type="entry name" value="Idi_2"/>
    <property type="match status" value="1"/>
</dbReference>
<comment type="cofactor">
    <cofactor evidence="1 11">
        <name>FMN</name>
        <dbReference type="ChEBI" id="CHEBI:58210"/>
    </cofactor>
</comment>
<dbReference type="GO" id="GO:0000287">
    <property type="term" value="F:magnesium ion binding"/>
    <property type="evidence" value="ECO:0007669"/>
    <property type="project" value="UniProtKB-UniRule"/>
</dbReference>
<sequence length="352" mass="37750">MPDTKHPYPNNPYSRRKDEHIALATRFTGNGNGLTDVHFVHQSIPTVAATQVDLSTHFLGRQFPTPLYINAMTGGSAKGKEINGQLAQIAGRFHLPMAVGSLSAALSIPALTDSFTIVREKNPDGFILANIGADKSPAEARRAVALLAADALQIHVNTVQETVMPEGHVATDWLTHIAAIVQESAVPVVVKEVGFGMSQETLLQLAAVGVTTVDISGRGGTNFAAIENARRPGHTYDYLADWGLTTAQSLLESQSFQKKGTVLASGGITNPLDVLTALRLGAAGVGVAGFLLRSLMHVGLNGTSDLVSTWLDQLPALFALVNARDITELRRQPLWWEPEMSNYAQQRHLSLP</sequence>
<comment type="subunit">
    <text evidence="10 11">Homooctamer. Dimer of tetramers.</text>
</comment>
<name>A0A0R1N228_9LACO</name>
<dbReference type="OrthoDB" id="9795032at2"/>
<evidence type="ECO:0000256" key="10">
    <source>
        <dbReference type="ARBA" id="ARBA00025810"/>
    </source>
</evidence>
<comment type="caution">
    <text evidence="11">Lacks conserved residue(s) required for the propagation of feature annotation.</text>
</comment>
<feature type="binding site" evidence="11">
    <location>
        <begin position="71"/>
        <end position="73"/>
    </location>
    <ligand>
        <name>FMN</name>
        <dbReference type="ChEBI" id="CHEBI:58210"/>
    </ligand>
</feature>
<keyword evidence="14" id="KW-1185">Reference proteome</keyword>
<dbReference type="CDD" id="cd02811">
    <property type="entry name" value="IDI-2_FMN"/>
    <property type="match status" value="1"/>
</dbReference>
<dbReference type="SUPFAM" id="SSF51395">
    <property type="entry name" value="FMN-linked oxidoreductases"/>
    <property type="match status" value="1"/>
</dbReference>
<dbReference type="InterPro" id="IPR011179">
    <property type="entry name" value="IPdP_isomerase"/>
</dbReference>
<feature type="binding site" evidence="11">
    <location>
        <position position="221"/>
    </location>
    <ligand>
        <name>FMN</name>
        <dbReference type="ChEBI" id="CHEBI:58210"/>
    </ligand>
</feature>
<feature type="binding site" evidence="11">
    <location>
        <begin position="288"/>
        <end position="289"/>
    </location>
    <ligand>
        <name>FMN</name>
        <dbReference type="ChEBI" id="CHEBI:58210"/>
    </ligand>
</feature>
<evidence type="ECO:0000256" key="11">
    <source>
        <dbReference type="HAMAP-Rule" id="MF_00354"/>
    </source>
</evidence>
<evidence type="ECO:0000259" key="12">
    <source>
        <dbReference type="Pfam" id="PF01070"/>
    </source>
</evidence>
<comment type="similarity">
    <text evidence="11">Belongs to the IPP isomerase type 2 family.</text>
</comment>
<keyword evidence="9 11" id="KW-0413">Isomerase</keyword>
<comment type="subcellular location">
    <subcellularLocation>
        <location evidence="11">Cytoplasm</location>
    </subcellularLocation>
</comment>
<organism evidence="13 14">
    <name type="scientific">Schleiferilactobacillus perolens DSM 12744</name>
    <dbReference type="NCBI Taxonomy" id="1423792"/>
    <lineage>
        <taxon>Bacteria</taxon>
        <taxon>Bacillati</taxon>
        <taxon>Bacillota</taxon>
        <taxon>Bacilli</taxon>
        <taxon>Lactobacillales</taxon>
        <taxon>Lactobacillaceae</taxon>
        <taxon>Schleiferilactobacillus</taxon>
    </lineage>
</organism>
<evidence type="ECO:0000256" key="2">
    <source>
        <dbReference type="ARBA" id="ARBA00022490"/>
    </source>
</evidence>
<feature type="binding site" evidence="11">
    <location>
        <position position="161"/>
    </location>
    <ligand>
        <name>Mg(2+)</name>
        <dbReference type="ChEBI" id="CHEBI:18420"/>
    </ligand>
</feature>
<feature type="binding site" evidence="11">
    <location>
        <position position="216"/>
    </location>
    <ligand>
        <name>FMN</name>
        <dbReference type="ChEBI" id="CHEBI:58210"/>
    </ligand>
</feature>
<keyword evidence="6 11" id="KW-0460">Magnesium</keyword>
<proteinExistence type="inferred from homology"/>
<keyword evidence="5 11" id="KW-0479">Metal-binding</keyword>
<dbReference type="GO" id="GO:0016491">
    <property type="term" value="F:oxidoreductase activity"/>
    <property type="evidence" value="ECO:0007669"/>
    <property type="project" value="InterPro"/>
</dbReference>
<evidence type="ECO:0000313" key="14">
    <source>
        <dbReference type="Proteomes" id="UP000051330"/>
    </source>
</evidence>
<keyword evidence="4 11" id="KW-0288">FMN</keyword>
<dbReference type="PANTHER" id="PTHR43665">
    <property type="entry name" value="ISOPENTENYL-DIPHOSPHATE DELTA-ISOMERASE"/>
    <property type="match status" value="1"/>
</dbReference>
<dbReference type="Gene3D" id="3.20.20.70">
    <property type="entry name" value="Aldolase class I"/>
    <property type="match status" value="1"/>
</dbReference>
<dbReference type="Pfam" id="PF01070">
    <property type="entry name" value="FMN_dh"/>
    <property type="match status" value="1"/>
</dbReference>
<dbReference type="GO" id="GO:0005737">
    <property type="term" value="C:cytoplasm"/>
    <property type="evidence" value="ECO:0007669"/>
    <property type="project" value="UniProtKB-SubCell"/>
</dbReference>
<feature type="binding site" evidence="11">
    <location>
        <position position="191"/>
    </location>
    <ligand>
        <name>FMN</name>
        <dbReference type="ChEBI" id="CHEBI:58210"/>
    </ligand>
</feature>
<dbReference type="NCBIfam" id="TIGR02151">
    <property type="entry name" value="IPP_isom_2"/>
    <property type="match status" value="1"/>
</dbReference>
<keyword evidence="3 11" id="KW-0285">Flavoprotein</keyword>
<dbReference type="STRING" id="1423792.FD09_GL001204"/>
<evidence type="ECO:0000256" key="3">
    <source>
        <dbReference type="ARBA" id="ARBA00022630"/>
    </source>
</evidence>
<comment type="cofactor">
    <cofactor evidence="11">
        <name>Mg(2+)</name>
        <dbReference type="ChEBI" id="CHEBI:18420"/>
    </cofactor>
</comment>
<dbReference type="GO" id="GO:0004452">
    <property type="term" value="F:isopentenyl-diphosphate delta-isomerase activity"/>
    <property type="evidence" value="ECO:0007669"/>
    <property type="project" value="UniProtKB-UniRule"/>
</dbReference>
<comment type="catalytic activity">
    <reaction evidence="11">
        <text>isopentenyl diphosphate = dimethylallyl diphosphate</text>
        <dbReference type="Rhea" id="RHEA:23284"/>
        <dbReference type="ChEBI" id="CHEBI:57623"/>
        <dbReference type="ChEBI" id="CHEBI:128769"/>
        <dbReference type="EC" id="5.3.3.2"/>
    </reaction>
</comment>
<comment type="function">
    <text evidence="11">Involved in the biosynthesis of isoprenoids. Catalyzes the 1,3-allylic rearrangement of the homoallylic substrate isopentenyl (IPP) to its allylic isomer, dimethylallyl diphosphate (DMAPP).</text>
</comment>
<reference evidence="13 14" key="1">
    <citation type="journal article" date="2015" name="Genome Announc.">
        <title>Expanding the biotechnology potential of lactobacilli through comparative genomics of 213 strains and associated genera.</title>
        <authorList>
            <person name="Sun Z."/>
            <person name="Harris H.M."/>
            <person name="McCann A."/>
            <person name="Guo C."/>
            <person name="Argimon S."/>
            <person name="Zhang W."/>
            <person name="Yang X."/>
            <person name="Jeffery I.B."/>
            <person name="Cooney J.C."/>
            <person name="Kagawa T.F."/>
            <person name="Liu W."/>
            <person name="Song Y."/>
            <person name="Salvetti E."/>
            <person name="Wrobel A."/>
            <person name="Rasinkangas P."/>
            <person name="Parkhill J."/>
            <person name="Rea M.C."/>
            <person name="O'Sullivan O."/>
            <person name="Ritari J."/>
            <person name="Douillard F.P."/>
            <person name="Paul Ross R."/>
            <person name="Yang R."/>
            <person name="Briner A.E."/>
            <person name="Felis G.E."/>
            <person name="de Vos W.M."/>
            <person name="Barrangou R."/>
            <person name="Klaenhammer T.R."/>
            <person name="Caufield P.W."/>
            <person name="Cui Y."/>
            <person name="Zhang H."/>
            <person name="O'Toole P.W."/>
        </authorList>
    </citation>
    <scope>NUCLEOTIDE SEQUENCE [LARGE SCALE GENOMIC DNA]</scope>
    <source>
        <strain evidence="13 14">DSM 12744</strain>
    </source>
</reference>
<feature type="binding site" evidence="11">
    <location>
        <position position="130"/>
    </location>
    <ligand>
        <name>FMN</name>
        <dbReference type="ChEBI" id="CHEBI:58210"/>
    </ligand>
</feature>
<evidence type="ECO:0000256" key="7">
    <source>
        <dbReference type="ARBA" id="ARBA00022857"/>
    </source>
</evidence>
<dbReference type="EC" id="5.3.3.2" evidence="11"/>
<evidence type="ECO:0000256" key="9">
    <source>
        <dbReference type="ARBA" id="ARBA00023235"/>
    </source>
</evidence>
<feature type="domain" description="FMN-dependent dehydrogenase" evidence="12">
    <location>
        <begin position="168"/>
        <end position="334"/>
    </location>
</feature>
<dbReference type="PIRSF" id="PIRSF003314">
    <property type="entry name" value="IPP_isomerase"/>
    <property type="match status" value="1"/>
</dbReference>
<dbReference type="GO" id="GO:0070402">
    <property type="term" value="F:NADPH binding"/>
    <property type="evidence" value="ECO:0007669"/>
    <property type="project" value="UniProtKB-UniRule"/>
</dbReference>
<keyword evidence="2 11" id="KW-0963">Cytoplasm</keyword>
<evidence type="ECO:0000256" key="1">
    <source>
        <dbReference type="ARBA" id="ARBA00001917"/>
    </source>
</evidence>
<dbReference type="InterPro" id="IPR000262">
    <property type="entry name" value="FMN-dep_DH"/>
</dbReference>
<dbReference type="GO" id="GO:0010181">
    <property type="term" value="F:FMN binding"/>
    <property type="evidence" value="ECO:0007669"/>
    <property type="project" value="UniProtKB-UniRule"/>
</dbReference>
<accession>A0A0R1N228</accession>
<comment type="cofactor">
    <cofactor evidence="11">
        <name>NADPH</name>
        <dbReference type="ChEBI" id="CHEBI:57783"/>
    </cofactor>
</comment>